<keyword evidence="4" id="KW-1185">Reference proteome</keyword>
<accession>A0ABX0YRV4</accession>
<dbReference type="Proteomes" id="UP000635996">
    <property type="component" value="Unassembled WGS sequence"/>
</dbReference>
<evidence type="ECO:0000313" key="3">
    <source>
        <dbReference type="EMBL" id="NJP15295.1"/>
    </source>
</evidence>
<feature type="domain" description="MmyB-like transcription regulator ligand binding" evidence="2">
    <location>
        <begin position="51"/>
        <end position="111"/>
    </location>
</feature>
<dbReference type="InterPro" id="IPR041413">
    <property type="entry name" value="MLTR_LBD"/>
</dbReference>
<protein>
    <recommendedName>
        <fullName evidence="2">MmyB-like transcription regulator ligand binding domain-containing protein</fullName>
    </recommendedName>
</protein>
<evidence type="ECO:0000259" key="2">
    <source>
        <dbReference type="Pfam" id="PF17765"/>
    </source>
</evidence>
<feature type="region of interest" description="Disordered" evidence="1">
    <location>
        <begin position="1"/>
        <end position="49"/>
    </location>
</feature>
<comment type="caution">
    <text evidence="3">The sequence shown here is derived from an EMBL/GenBank/DDBJ whole genome shotgun (WGS) entry which is preliminary data.</text>
</comment>
<name>A0ABX0YRV4_STRTL</name>
<dbReference type="Gene3D" id="3.30.450.180">
    <property type="match status" value="1"/>
</dbReference>
<gene>
    <name evidence="3" type="ORF">HCJ95_13585</name>
</gene>
<dbReference type="Pfam" id="PF17765">
    <property type="entry name" value="MLTR_LBD"/>
    <property type="match status" value="1"/>
</dbReference>
<sequence>MQKFPECGSTPGGTMASIASSRSSPSSTSAPARWSSSCSGRRGPVGTGRVCRRWWGEHDVYQRTHGTTHLHHPLVGDLVQGYEAFAPVDDPEQTLGPATVEPGSPTAERLALPAGSARSTERSPSGGEPARP</sequence>
<feature type="region of interest" description="Disordered" evidence="1">
    <location>
        <begin position="87"/>
        <end position="132"/>
    </location>
</feature>
<dbReference type="EMBL" id="JAATEL010000012">
    <property type="protein sequence ID" value="NJP15295.1"/>
    <property type="molecule type" value="Genomic_DNA"/>
</dbReference>
<organism evidence="3 4">
    <name type="scientific">Streptomyces thermoviolaceus subsp. thermoviolaceus</name>
    <dbReference type="NCBI Taxonomy" id="66860"/>
    <lineage>
        <taxon>Bacteria</taxon>
        <taxon>Bacillati</taxon>
        <taxon>Actinomycetota</taxon>
        <taxon>Actinomycetes</taxon>
        <taxon>Kitasatosporales</taxon>
        <taxon>Streptomycetaceae</taxon>
        <taxon>Streptomyces</taxon>
    </lineage>
</organism>
<reference evidence="3 4" key="1">
    <citation type="submission" date="2020-03" db="EMBL/GenBank/DDBJ databases">
        <title>WGS of actinomycetes isolated from Thailand.</title>
        <authorList>
            <person name="Thawai C."/>
        </authorList>
    </citation>
    <scope>NUCLEOTIDE SEQUENCE [LARGE SCALE GENOMIC DNA]</scope>
    <source>
        <strain evidence="3 4">NBRC 13905</strain>
    </source>
</reference>
<dbReference type="RefSeq" id="WP_168131649.1">
    <property type="nucleotide sequence ID" value="NZ_JAATEL010000012.1"/>
</dbReference>
<proteinExistence type="predicted"/>
<evidence type="ECO:0000313" key="4">
    <source>
        <dbReference type="Proteomes" id="UP000635996"/>
    </source>
</evidence>
<evidence type="ECO:0000256" key="1">
    <source>
        <dbReference type="SAM" id="MobiDB-lite"/>
    </source>
</evidence>
<feature type="compositionally biased region" description="Low complexity" evidence="1">
    <location>
        <begin position="16"/>
        <end position="39"/>
    </location>
</feature>